<evidence type="ECO:0000259" key="4">
    <source>
        <dbReference type="Pfam" id="PF01555"/>
    </source>
</evidence>
<dbReference type="InterPro" id="IPR001091">
    <property type="entry name" value="RM_Methyltransferase"/>
</dbReference>
<protein>
    <recommendedName>
        <fullName evidence="3">Methyltransferase</fullName>
        <ecNumber evidence="3">2.1.1.-</ecNumber>
    </recommendedName>
</protein>
<reference evidence="5" key="2">
    <citation type="journal article" date="2019" name="Int. J. Syst. Evol. Microbiol.">
        <title>Tengunoibacter tsumagoiensis gen. nov., sp. nov., Dictyobacter kobayashii sp. nov., Dictyobacter alpinus sp. nov., and description of Dictyobacteraceae fam. nov. within the order Ktedonobacterales isolated from Tengu-no-mugimeshi, a soil-like granular mass of micro-organisms, and emended descriptions of the genera Ktedonobacter and Dictyobacter.</title>
        <authorList>
            <person name="Wang C."/>
            <person name="Zheng Y."/>
            <person name="Sakai Y."/>
            <person name="Toyoda A."/>
            <person name="Minakuchi Y."/>
            <person name="Abe K."/>
            <person name="Yokota A."/>
            <person name="Yabe S."/>
        </authorList>
    </citation>
    <scope>NUCLEOTIDE SEQUENCE</scope>
    <source>
        <strain evidence="5">Uno3</strain>
    </source>
</reference>
<dbReference type="EMBL" id="BIFR01000001">
    <property type="protein sequence ID" value="GCE14245.1"/>
    <property type="molecule type" value="Genomic_DNA"/>
</dbReference>
<dbReference type="GO" id="GO:0032259">
    <property type="term" value="P:methylation"/>
    <property type="evidence" value="ECO:0007669"/>
    <property type="project" value="UniProtKB-KW"/>
</dbReference>
<dbReference type="InterPro" id="IPR002941">
    <property type="entry name" value="DNA_methylase_N4/N6"/>
</dbReference>
<dbReference type="Pfam" id="PF01555">
    <property type="entry name" value="N6_N4_Mtase"/>
    <property type="match status" value="1"/>
</dbReference>
<keyword evidence="1" id="KW-0489">Methyltransferase</keyword>
<organism evidence="5 7">
    <name type="scientific">Tengunoibacter tsumagoiensis</name>
    <dbReference type="NCBI Taxonomy" id="2014871"/>
    <lineage>
        <taxon>Bacteria</taxon>
        <taxon>Bacillati</taxon>
        <taxon>Chloroflexota</taxon>
        <taxon>Ktedonobacteria</taxon>
        <taxon>Ktedonobacterales</taxon>
        <taxon>Dictyobacteraceae</taxon>
        <taxon>Tengunoibacter</taxon>
    </lineage>
</organism>
<dbReference type="Proteomes" id="UP000287352">
    <property type="component" value="Unassembled WGS sequence"/>
</dbReference>
<proteinExistence type="inferred from homology"/>
<sequence>MALIRQAVMGIEANIINVFTDWRMWCYLFDVAESRGYGVRSMVVWDKKSMGMGIGWRAQHELILVGTISKGCFDLKAGHGNVISCQRSGNIWHPTQKPLPVLESLLSVIPRATVIYDPFLGSGSTLLAAHNKDRHCYGIEISPHYCDVTIARYESHTGDKAILIERLENP</sequence>
<dbReference type="Gene3D" id="3.40.50.150">
    <property type="entry name" value="Vaccinia Virus protein VP39"/>
    <property type="match status" value="1"/>
</dbReference>
<evidence type="ECO:0000256" key="3">
    <source>
        <dbReference type="RuleBase" id="RU362026"/>
    </source>
</evidence>
<evidence type="ECO:0000313" key="5">
    <source>
        <dbReference type="EMBL" id="GCE14191.1"/>
    </source>
</evidence>
<keyword evidence="2" id="KW-0808">Transferase</keyword>
<dbReference type="InterPro" id="IPR029063">
    <property type="entry name" value="SAM-dependent_MTases_sf"/>
</dbReference>
<gene>
    <name evidence="5" type="ORF">KTT_40500</name>
    <name evidence="6" type="ORF">KTT_41040</name>
</gene>
<dbReference type="EMBL" id="BIFR01000001">
    <property type="protein sequence ID" value="GCE14191.1"/>
    <property type="molecule type" value="Genomic_DNA"/>
</dbReference>
<comment type="similarity">
    <text evidence="3">Belongs to the N(4)/N(6)-methyltransferase family.</text>
</comment>
<evidence type="ECO:0000313" key="6">
    <source>
        <dbReference type="EMBL" id="GCE14245.1"/>
    </source>
</evidence>
<keyword evidence="7" id="KW-1185">Reference proteome</keyword>
<evidence type="ECO:0000256" key="2">
    <source>
        <dbReference type="ARBA" id="ARBA00022679"/>
    </source>
</evidence>
<dbReference type="PRINTS" id="PR00508">
    <property type="entry name" value="S21N4MTFRASE"/>
</dbReference>
<reference evidence="7" key="1">
    <citation type="submission" date="2018-12" db="EMBL/GenBank/DDBJ databases">
        <title>Tengunoibacter tsumagoiensis gen. nov., sp. nov., Dictyobacter kobayashii sp. nov., D. alpinus sp. nov., and D. joshuensis sp. nov. and description of Dictyobacteraceae fam. nov. within the order Ktedonobacterales isolated from Tengu-no-mugimeshi.</title>
        <authorList>
            <person name="Wang C.M."/>
            <person name="Zheng Y."/>
            <person name="Sakai Y."/>
            <person name="Toyoda A."/>
            <person name="Minakuchi Y."/>
            <person name="Abe K."/>
            <person name="Yokota A."/>
            <person name="Yabe S."/>
        </authorList>
    </citation>
    <scope>NUCLEOTIDE SEQUENCE [LARGE SCALE GENOMIC DNA]</scope>
    <source>
        <strain evidence="7">Uno3</strain>
    </source>
</reference>
<evidence type="ECO:0000313" key="7">
    <source>
        <dbReference type="Proteomes" id="UP000287352"/>
    </source>
</evidence>
<dbReference type="GO" id="GO:0008170">
    <property type="term" value="F:N-methyltransferase activity"/>
    <property type="evidence" value="ECO:0007669"/>
    <property type="project" value="InterPro"/>
</dbReference>
<dbReference type="EC" id="2.1.1.-" evidence="3"/>
<feature type="domain" description="DNA methylase N-4/N-6" evidence="4">
    <location>
        <begin position="33"/>
        <end position="149"/>
    </location>
</feature>
<dbReference type="AlphaFoldDB" id="A0A402A5A7"/>
<dbReference type="GO" id="GO:0003677">
    <property type="term" value="F:DNA binding"/>
    <property type="evidence" value="ECO:0007669"/>
    <property type="project" value="InterPro"/>
</dbReference>
<dbReference type="SUPFAM" id="SSF53335">
    <property type="entry name" value="S-adenosyl-L-methionine-dependent methyltransferases"/>
    <property type="match status" value="1"/>
</dbReference>
<comment type="caution">
    <text evidence="5">The sequence shown here is derived from an EMBL/GenBank/DDBJ whole genome shotgun (WGS) entry which is preliminary data.</text>
</comment>
<accession>A0A402A5A7</accession>
<evidence type="ECO:0000256" key="1">
    <source>
        <dbReference type="ARBA" id="ARBA00022603"/>
    </source>
</evidence>
<name>A0A402A5A7_9CHLR</name>